<sequence length="260" mass="29812">MKLISFAVIALLAITVNAQPPLSTSADKDVIKQKIRDLRATHQEQHRLVFELREPSEVEQEKHKILSVMEEIEKELKRTDLLEGEKPSLEGHYTGSVNDLEKAGSALIPKQQQLDEAVVQSYDAVIKLLILKENLKREAEQSVRDKSKTGASSSLSPHRDILQKQINEGFQDAEDLFDADDDIEKGTDKLDDMIKRAKNSKKNKLDKIHEKLIGSRKKLVKKTFFSKHWWFRAKDLQKGFGWSSQNSLVVRLYQSFWMGC</sequence>
<feature type="chain" id="PRO_5045788873" evidence="1">
    <location>
        <begin position="19"/>
        <end position="260"/>
    </location>
</feature>
<gene>
    <name evidence="2" type="ORF">BASA50_002674</name>
</gene>
<name>A0ABQ8FKP4_9FUNG</name>
<evidence type="ECO:0000256" key="1">
    <source>
        <dbReference type="SAM" id="SignalP"/>
    </source>
</evidence>
<proteinExistence type="predicted"/>
<evidence type="ECO:0000313" key="2">
    <source>
        <dbReference type="EMBL" id="KAH6599933.1"/>
    </source>
</evidence>
<dbReference type="EMBL" id="JAFCIX010000054">
    <property type="protein sequence ID" value="KAH6599933.1"/>
    <property type="molecule type" value="Genomic_DNA"/>
</dbReference>
<keyword evidence="1" id="KW-0732">Signal</keyword>
<comment type="caution">
    <text evidence="2">The sequence shown here is derived from an EMBL/GenBank/DDBJ whole genome shotgun (WGS) entry which is preliminary data.</text>
</comment>
<protein>
    <submittedName>
        <fullName evidence="2">Uncharacterized protein</fullName>
    </submittedName>
</protein>
<organism evidence="2 3">
    <name type="scientific">Batrachochytrium salamandrivorans</name>
    <dbReference type="NCBI Taxonomy" id="1357716"/>
    <lineage>
        <taxon>Eukaryota</taxon>
        <taxon>Fungi</taxon>
        <taxon>Fungi incertae sedis</taxon>
        <taxon>Chytridiomycota</taxon>
        <taxon>Chytridiomycota incertae sedis</taxon>
        <taxon>Chytridiomycetes</taxon>
        <taxon>Rhizophydiales</taxon>
        <taxon>Rhizophydiales incertae sedis</taxon>
        <taxon>Batrachochytrium</taxon>
    </lineage>
</organism>
<dbReference type="Proteomes" id="UP001648503">
    <property type="component" value="Unassembled WGS sequence"/>
</dbReference>
<reference evidence="2 3" key="1">
    <citation type="submission" date="2021-02" db="EMBL/GenBank/DDBJ databases">
        <title>Variation within the Batrachochytrium salamandrivorans European outbreak.</title>
        <authorList>
            <person name="Kelly M."/>
            <person name="Pasmans F."/>
            <person name="Shea T.P."/>
            <person name="Munoz J.F."/>
            <person name="Carranza S."/>
            <person name="Cuomo C.A."/>
            <person name="Martel A."/>
        </authorList>
    </citation>
    <scope>NUCLEOTIDE SEQUENCE [LARGE SCALE GENOMIC DNA]</scope>
    <source>
        <strain evidence="2 3">AMFP18/2</strain>
    </source>
</reference>
<keyword evidence="3" id="KW-1185">Reference proteome</keyword>
<feature type="signal peptide" evidence="1">
    <location>
        <begin position="1"/>
        <end position="18"/>
    </location>
</feature>
<accession>A0ABQ8FKP4</accession>
<evidence type="ECO:0000313" key="3">
    <source>
        <dbReference type="Proteomes" id="UP001648503"/>
    </source>
</evidence>